<organism evidence="1 2">
    <name type="scientific">Lasiodiplodia mahajangana</name>
    <dbReference type="NCBI Taxonomy" id="1108764"/>
    <lineage>
        <taxon>Eukaryota</taxon>
        <taxon>Fungi</taxon>
        <taxon>Dikarya</taxon>
        <taxon>Ascomycota</taxon>
        <taxon>Pezizomycotina</taxon>
        <taxon>Dothideomycetes</taxon>
        <taxon>Dothideomycetes incertae sedis</taxon>
        <taxon>Botryosphaeriales</taxon>
        <taxon>Botryosphaeriaceae</taxon>
        <taxon>Lasiodiplodia</taxon>
    </lineage>
</organism>
<proteinExistence type="predicted"/>
<comment type="caution">
    <text evidence="1">The sequence shown here is derived from an EMBL/GenBank/DDBJ whole genome shotgun (WGS) entry which is preliminary data.</text>
</comment>
<gene>
    <name evidence="1" type="ORF">O1611_g281</name>
</gene>
<name>A0ACC2K0N0_9PEZI</name>
<keyword evidence="2" id="KW-1185">Reference proteome</keyword>
<dbReference type="Proteomes" id="UP001153332">
    <property type="component" value="Unassembled WGS sequence"/>
</dbReference>
<evidence type="ECO:0000313" key="1">
    <source>
        <dbReference type="EMBL" id="KAJ8133342.1"/>
    </source>
</evidence>
<sequence>MPIIRKYKLRRLVPTSGMKYQSWRKLMHSRRRDKRVADALKAAGYEMKHAVITRVLVNMFRTATPIVAEGRANGEDLWDILPRVQLQIDWARTLPQPVFFELVACFVEARHEWEKAPVYPFDYYELYNPMVLELIKFRKSIGDYGPGGSSWVLVDAVFFNELARGFNIDEDEDDAIAMSCITSF</sequence>
<protein>
    <submittedName>
        <fullName evidence="1">Uncharacterized protein</fullName>
    </submittedName>
</protein>
<accession>A0ACC2K0N0</accession>
<dbReference type="EMBL" id="JAPUUL010000021">
    <property type="protein sequence ID" value="KAJ8133342.1"/>
    <property type="molecule type" value="Genomic_DNA"/>
</dbReference>
<reference evidence="1" key="1">
    <citation type="submission" date="2022-12" db="EMBL/GenBank/DDBJ databases">
        <title>Genome Sequence of Lasiodiplodia mahajangana.</title>
        <authorList>
            <person name="Buettner E."/>
        </authorList>
    </citation>
    <scope>NUCLEOTIDE SEQUENCE</scope>
    <source>
        <strain evidence="1">VT137</strain>
    </source>
</reference>
<evidence type="ECO:0000313" key="2">
    <source>
        <dbReference type="Proteomes" id="UP001153332"/>
    </source>
</evidence>